<name>A0A1S2VP43_9BACT</name>
<gene>
    <name evidence="1" type="ORF">BLX24_00045</name>
</gene>
<dbReference type="Proteomes" id="UP000181790">
    <property type="component" value="Unassembled WGS sequence"/>
</dbReference>
<sequence>MQADIPTFSCPVLTSTGWVDIGIITYKVINGALNPNLAINNTANSTTINKAPENNGTLIPLGTLTGINQPAGLYSTVALTAGASACNPATNSYVLSGTATVSNPGAAGTLTLVTGALSQTVAIGSGSTTVPYSISGLPSVGGTQTVTVFAPNCGSAVTSYAVPTSCTVADPLNCSVSLAATPGACNPATNQYTLSGVLSLTNATQAQSITITNGVQSATAALAANTSTYSFSLNGLPSDGVARTLTVLFAGTACSSVSQQYTAPASCSVAPPAPCAVSVAVTPGACNSATNQYTLSGVLSLTNATQAQSVTITNGVQSVTAALAANTSSYSFTMNGLPSDGATRTVTVLFSGTACSSVSRQYTAPASCSCAPAVLSNVIVTRATCSGTAVNNDAGIQISAANASSYLVTGPGISMTNPAPLINGQATVSNLPNPLATASYTVTVFATNANCASAQQTVNLPVTNCNCPPAVCVPVVAERIR</sequence>
<comment type="caution">
    <text evidence="1">The sequence shown here is derived from an EMBL/GenBank/DDBJ whole genome shotgun (WGS) entry which is preliminary data.</text>
</comment>
<accession>A0A1S2VP43</accession>
<dbReference type="EMBL" id="MORL01000001">
    <property type="protein sequence ID" value="OIN60557.1"/>
    <property type="molecule type" value="Genomic_DNA"/>
</dbReference>
<keyword evidence="2" id="KW-1185">Reference proteome</keyword>
<dbReference type="AlphaFoldDB" id="A0A1S2VP43"/>
<proteinExistence type="predicted"/>
<reference evidence="1 2" key="1">
    <citation type="submission" date="2016-10" db="EMBL/GenBank/DDBJ databases">
        <title>Arsenicibacter rosenii gen. nov., sp. nov., an efficient arsenic-methylating bacterium isolated from an arsenic-contaminated paddy soil.</title>
        <authorList>
            <person name="Huang K."/>
        </authorList>
    </citation>
    <scope>NUCLEOTIDE SEQUENCE [LARGE SCALE GENOMIC DNA]</scope>
    <source>
        <strain evidence="1 2">SM-1</strain>
    </source>
</reference>
<organism evidence="1 2">
    <name type="scientific">Arsenicibacter rosenii</name>
    <dbReference type="NCBI Taxonomy" id="1750698"/>
    <lineage>
        <taxon>Bacteria</taxon>
        <taxon>Pseudomonadati</taxon>
        <taxon>Bacteroidota</taxon>
        <taxon>Cytophagia</taxon>
        <taxon>Cytophagales</taxon>
        <taxon>Spirosomataceae</taxon>
        <taxon>Arsenicibacter</taxon>
    </lineage>
</organism>
<protein>
    <submittedName>
        <fullName evidence="1">Uncharacterized protein</fullName>
    </submittedName>
</protein>
<evidence type="ECO:0000313" key="2">
    <source>
        <dbReference type="Proteomes" id="UP000181790"/>
    </source>
</evidence>
<evidence type="ECO:0000313" key="1">
    <source>
        <dbReference type="EMBL" id="OIN60557.1"/>
    </source>
</evidence>